<comment type="caution">
    <text evidence="2">The sequence shown here is derived from an EMBL/GenBank/DDBJ whole genome shotgun (WGS) entry which is preliminary data.</text>
</comment>
<keyword evidence="3" id="KW-1185">Reference proteome</keyword>
<protein>
    <submittedName>
        <fullName evidence="2">Uncharacterized protein</fullName>
    </submittedName>
</protein>
<evidence type="ECO:0000256" key="1">
    <source>
        <dbReference type="SAM" id="MobiDB-lite"/>
    </source>
</evidence>
<name>A0A540KU54_MALBA</name>
<accession>A0A540KU54</accession>
<dbReference type="AlphaFoldDB" id="A0A540KU54"/>
<dbReference type="EMBL" id="VIEB01000956">
    <property type="protein sequence ID" value="TQD77542.1"/>
    <property type="molecule type" value="Genomic_DNA"/>
</dbReference>
<sequence>MKTETMEGYLKDSNVGVDLVVGGVVTPTDTANHELASQVLSLSLSLSLSLQSIKFISSPKPNFYMHRYQLIFRFYFNSQALLKLRIAFLIVKAAYQFEEGTRLIQPCEGGNSRYLTKSSESELSESGSVGEGLHNSNPSGFLTLGIDSRDENDEVDQQQDGIRGVYNSNPSGFFTLGIDSRDENDEVDQQHDGIRVLV</sequence>
<reference evidence="2 3" key="1">
    <citation type="journal article" date="2019" name="G3 (Bethesda)">
        <title>Sequencing of a Wild Apple (Malus baccata) Genome Unravels the Differences Between Cultivated and Wild Apple Species Regarding Disease Resistance and Cold Tolerance.</title>
        <authorList>
            <person name="Chen X."/>
        </authorList>
    </citation>
    <scope>NUCLEOTIDE SEQUENCE [LARGE SCALE GENOMIC DNA]</scope>
    <source>
        <strain evidence="3">cv. Shandingzi</strain>
        <tissue evidence="2">Leaves</tissue>
    </source>
</reference>
<feature type="compositionally biased region" description="Low complexity" evidence="1">
    <location>
        <begin position="124"/>
        <end position="133"/>
    </location>
</feature>
<feature type="region of interest" description="Disordered" evidence="1">
    <location>
        <begin position="115"/>
        <end position="137"/>
    </location>
</feature>
<proteinExistence type="predicted"/>
<gene>
    <name evidence="2" type="ORF">C1H46_036934</name>
</gene>
<evidence type="ECO:0000313" key="2">
    <source>
        <dbReference type="EMBL" id="TQD77542.1"/>
    </source>
</evidence>
<organism evidence="2 3">
    <name type="scientific">Malus baccata</name>
    <name type="common">Siberian crab apple</name>
    <name type="synonym">Pyrus baccata</name>
    <dbReference type="NCBI Taxonomy" id="106549"/>
    <lineage>
        <taxon>Eukaryota</taxon>
        <taxon>Viridiplantae</taxon>
        <taxon>Streptophyta</taxon>
        <taxon>Embryophyta</taxon>
        <taxon>Tracheophyta</taxon>
        <taxon>Spermatophyta</taxon>
        <taxon>Magnoliopsida</taxon>
        <taxon>eudicotyledons</taxon>
        <taxon>Gunneridae</taxon>
        <taxon>Pentapetalae</taxon>
        <taxon>rosids</taxon>
        <taxon>fabids</taxon>
        <taxon>Rosales</taxon>
        <taxon>Rosaceae</taxon>
        <taxon>Amygdaloideae</taxon>
        <taxon>Maleae</taxon>
        <taxon>Malus</taxon>
    </lineage>
</organism>
<evidence type="ECO:0000313" key="3">
    <source>
        <dbReference type="Proteomes" id="UP000315295"/>
    </source>
</evidence>
<dbReference type="Proteomes" id="UP000315295">
    <property type="component" value="Unassembled WGS sequence"/>
</dbReference>